<comment type="caution">
    <text evidence="1">The sequence shown here is derived from an EMBL/GenBank/DDBJ whole genome shotgun (WGS) entry which is preliminary data.</text>
</comment>
<dbReference type="RefSeq" id="WP_259639528.1">
    <property type="nucleotide sequence ID" value="NZ_RBRQ01000024.1"/>
</dbReference>
<sequence>MVIRLDLPHFHLSELEIVDQLVLERQNGINRLYFTSIHAEWRARMGLYVAVNGNPEAIAPWPDVSAKGVGDRFRNLYLSPGAQSVQKPILDALRRRTLTYCPACGEDGTPNTLDHYLPKDTYPEFAVSPVNLFPMCDICQGAKGTKLLSTDNERLFLHPYFDAFIDTQLVELTIDGPYNAPEAIYLTAAAGLSDASRFLIERHLRELSIPSRYYRYFSEAYLRLLRHIQRMRSKGSDICSRLEDFRDMEALKSVNAWGHIFYDGVLRDNALLDYLLNSPDLPQV</sequence>
<protein>
    <recommendedName>
        <fullName evidence="3">HNH endonuclease</fullName>
    </recommendedName>
</protein>
<dbReference type="EMBL" id="RBRQ01000024">
    <property type="protein sequence ID" value="RMR15018.1"/>
    <property type="molecule type" value="Genomic_DNA"/>
</dbReference>
<organism evidence="1 2">
    <name type="scientific">Pseudomonas syringae pv. primulae</name>
    <dbReference type="NCBI Taxonomy" id="251707"/>
    <lineage>
        <taxon>Bacteria</taxon>
        <taxon>Pseudomonadati</taxon>
        <taxon>Pseudomonadota</taxon>
        <taxon>Gammaproteobacteria</taxon>
        <taxon>Pseudomonadales</taxon>
        <taxon>Pseudomonadaceae</taxon>
        <taxon>Pseudomonas</taxon>
    </lineage>
</organism>
<name>A0A3M4SJ92_9PSED</name>
<reference evidence="1 2" key="1">
    <citation type="submission" date="2018-08" db="EMBL/GenBank/DDBJ databases">
        <title>Recombination of ecologically and evolutionarily significant loci maintains genetic cohesion in the Pseudomonas syringae species complex.</title>
        <authorList>
            <person name="Dillon M."/>
            <person name="Thakur S."/>
            <person name="Almeida R.N.D."/>
            <person name="Weir B.S."/>
            <person name="Guttman D.S."/>
        </authorList>
    </citation>
    <scope>NUCLEOTIDE SEQUENCE [LARGE SCALE GENOMIC DNA]</scope>
    <source>
        <strain evidence="1 2">ICMP 8670</strain>
    </source>
</reference>
<dbReference type="AlphaFoldDB" id="A0A3M4SJ92"/>
<evidence type="ECO:0008006" key="3">
    <source>
        <dbReference type="Google" id="ProtNLM"/>
    </source>
</evidence>
<accession>A0A3M4SJ92</accession>
<evidence type="ECO:0000313" key="1">
    <source>
        <dbReference type="EMBL" id="RMR15018.1"/>
    </source>
</evidence>
<gene>
    <name evidence="1" type="ORF">ALP92_103102</name>
</gene>
<evidence type="ECO:0000313" key="2">
    <source>
        <dbReference type="Proteomes" id="UP000276615"/>
    </source>
</evidence>
<dbReference type="Proteomes" id="UP000276615">
    <property type="component" value="Unassembled WGS sequence"/>
</dbReference>
<proteinExistence type="predicted"/>